<dbReference type="SUPFAM" id="SSF48452">
    <property type="entry name" value="TPR-like"/>
    <property type="match status" value="4"/>
</dbReference>
<dbReference type="Gene3D" id="1.25.40.10">
    <property type="entry name" value="Tetratricopeptide repeat domain"/>
    <property type="match status" value="6"/>
</dbReference>
<dbReference type="Pfam" id="PF14559">
    <property type="entry name" value="TPR_19"/>
    <property type="match status" value="3"/>
</dbReference>
<dbReference type="InterPro" id="IPR011990">
    <property type="entry name" value="TPR-like_helical_dom_sf"/>
</dbReference>
<feature type="repeat" description="TPR" evidence="1">
    <location>
        <begin position="367"/>
        <end position="400"/>
    </location>
</feature>
<dbReference type="PROSITE" id="PS51257">
    <property type="entry name" value="PROKAR_LIPOPROTEIN"/>
    <property type="match status" value="1"/>
</dbReference>
<dbReference type="InterPro" id="IPR019734">
    <property type="entry name" value="TPR_rpt"/>
</dbReference>
<dbReference type="PROSITE" id="PS50005">
    <property type="entry name" value="TPR"/>
    <property type="match status" value="2"/>
</dbReference>
<gene>
    <name evidence="3" type="ORF">RGS1_10380</name>
</gene>
<feature type="chain" id="PRO_5003987172" evidence="2">
    <location>
        <begin position="26"/>
        <end position="922"/>
    </location>
</feature>
<accession>L8BAQ4</accession>
<dbReference type="Pfam" id="PF13432">
    <property type="entry name" value="TPR_16"/>
    <property type="match status" value="6"/>
</dbReference>
<dbReference type="PANTHER" id="PTHR12558:SF13">
    <property type="entry name" value="CELL DIVISION CYCLE PROTEIN 27 HOMOLOG"/>
    <property type="match status" value="1"/>
</dbReference>
<protein>
    <submittedName>
        <fullName evidence="3">Putative Tetratricopeptide TPR_2</fullName>
    </submittedName>
</protein>
<proteinExistence type="predicted"/>
<keyword evidence="2" id="KW-0732">Signal</keyword>
<name>L8BAQ4_RUBGE</name>
<evidence type="ECO:0000313" key="3">
    <source>
        <dbReference type="EMBL" id="CCF78675.1"/>
    </source>
</evidence>
<organism evidence="3">
    <name type="scientific">Rubrivivax gelatinosus S1</name>
    <dbReference type="NCBI Taxonomy" id="1138313"/>
    <lineage>
        <taxon>Bacteria</taxon>
        <taxon>Pseudomonadati</taxon>
        <taxon>Pseudomonadota</taxon>
        <taxon>Betaproteobacteria</taxon>
        <taxon>Burkholderiales</taxon>
        <taxon>Sphaerotilaceae</taxon>
        <taxon>Rubrivivax</taxon>
    </lineage>
</organism>
<dbReference type="PANTHER" id="PTHR12558">
    <property type="entry name" value="CELL DIVISION CYCLE 16,23,27"/>
    <property type="match status" value="1"/>
</dbReference>
<dbReference type="EMBL" id="FO082879">
    <property type="protein sequence ID" value="CCF78675.1"/>
    <property type="molecule type" value="Genomic_DNA"/>
</dbReference>
<feature type="repeat" description="TPR" evidence="1">
    <location>
        <begin position="605"/>
        <end position="638"/>
    </location>
</feature>
<dbReference type="AlphaFoldDB" id="L8BAQ4"/>
<evidence type="ECO:0000256" key="2">
    <source>
        <dbReference type="SAM" id="SignalP"/>
    </source>
</evidence>
<dbReference type="InterPro" id="IPR014266">
    <property type="entry name" value="PEP-CTERM_TPR_PrsT"/>
</dbReference>
<dbReference type="SMART" id="SM00028">
    <property type="entry name" value="TPR"/>
    <property type="match status" value="10"/>
</dbReference>
<sequence length="922" mass="96977">MKTLARTATAIAIAALLAACGGPSADELLATAKDSLAQQDTKAATISLKSALQKNPELAEARLLLGTTLLASGDAAGASVELRKASQLKLPDTRVVPPLARALLATGEERRIVQTWAATTLGQPAADADLSTTLAQAYLRLDQPAKAAEAVDAALKAQPAHTPALLLKARMLASREDIDGALALVDQASAADPRQADAWLLKGQLEQYGRKDREAAIAAYRRAVEVEPRKMTAHQALVGLLVAGGQVDAAEAHVQQLAKTLPDLAGTKLLQAQIAYLRGDYEGVRKLVQPLVQATPNNPVVLQLAGAAEFQLRAWPQAETLLAKAAQLQPGMPLATGLLAQIHLRSGQADKALALLQPELDGGRPRAETLMLAGQAHLQNGDARLAEAAFAHAAKLAPQDTRARTALALGKIGRGEAAAGLGELESLAAADAGVGADMALIASQLRRGDRAKALKAVDALDAKRPRDPMSQLLRGRVLLAGGDRAGARAAFERALERDANYFPAVASLAALDLADGKADAARQRFDAELARDPKNWRAMLALAEWQERTGAGADAVGAQLAAAVKAAPGEALPRLRQIEDRLARRDARGALAAAREATAALPANPELLAAQGRAELASRDYQQALTSFQKLSQLQPRSPSGLLGQSDAYVGLKNGAAAERALKSALELSPRLLPAQRALIGLYIGDSRHSDALTLAREVQKQRPAEAAGYLAEAEVEFARRKPDAGLAVLRGAVQKAPGPETAVRLHAALLASDRADEAERFAAGWQKQHPEDLAFRFHLGDLAIARRDWAGAETRYREVLARQPNNPLALNNVAWLLLQQGKPGALAMAEKANTVAPGQPALRDTLALAAAAEGQLPRALALQKDTVQRAPEAPTLRLTLAKLLLQSGDKAGARAELDKLAKLGSGFDGQAEVAELLKKAT</sequence>
<evidence type="ECO:0000256" key="1">
    <source>
        <dbReference type="PROSITE-ProRule" id="PRU00339"/>
    </source>
</evidence>
<dbReference type="Pfam" id="PF13181">
    <property type="entry name" value="TPR_8"/>
    <property type="match status" value="1"/>
</dbReference>
<keyword evidence="1" id="KW-0802">TPR repeat</keyword>
<reference evidence="3" key="2">
    <citation type="submission" date="2013-02" db="EMBL/GenBank/DDBJ databases">
        <title>EmbRS an orphan two-component system to save Rubrivivax gelatinosus from drowning.</title>
        <authorList>
            <person name="Steunou A."/>
            <person name="Liotenberg S."/>
            <person name="Soler M."/>
            <person name="Briandet R."/>
            <person name="Barbe V."/>
            <person name="Astier C."/>
            <person name="Ouchane S."/>
        </authorList>
    </citation>
    <scope>NUCLEOTIDE SEQUENCE</scope>
    <source>
        <strain evidence="3">S1</strain>
    </source>
</reference>
<reference evidence="3" key="1">
    <citation type="submission" date="2012-02" db="EMBL/GenBank/DDBJ databases">
        <authorList>
            <person name="Genoscope - CEA"/>
        </authorList>
    </citation>
    <scope>NUCLEOTIDE SEQUENCE</scope>
    <source>
        <strain evidence="3">S1</strain>
    </source>
</reference>
<dbReference type="NCBIfam" id="TIGR02917">
    <property type="entry name" value="PEP_TPR_lipo"/>
    <property type="match status" value="1"/>
</dbReference>
<feature type="signal peptide" evidence="2">
    <location>
        <begin position="1"/>
        <end position="25"/>
    </location>
</feature>